<name>A0A853ITZ7_9BURK</name>
<dbReference type="EMBL" id="JACCKX010000001">
    <property type="protein sequence ID" value="NZA01231.1"/>
    <property type="molecule type" value="Genomic_DNA"/>
</dbReference>
<dbReference type="AlphaFoldDB" id="A0A853ITZ7"/>
<sequence>MIWHVVQYPYSLRCTEEQRRHIESVLRIDNGTTRYRSELPRRQWREQKNRKPSKMETSITANWPTSALTRSHNGLLQDIASLMRKTSSLGQAGLSRDQVAESIMYYMPPEYSVEELGEDIDHLVKTGCLREVDGILTLPLH</sequence>
<accession>A0A853ITZ7</accession>
<organism evidence="1 2">
    <name type="scientific">Ottowia beijingensis</name>
    <dbReference type="NCBI Taxonomy" id="1207057"/>
    <lineage>
        <taxon>Bacteria</taxon>
        <taxon>Pseudomonadati</taxon>
        <taxon>Pseudomonadota</taxon>
        <taxon>Betaproteobacteria</taxon>
        <taxon>Burkholderiales</taxon>
        <taxon>Comamonadaceae</taxon>
        <taxon>Ottowia</taxon>
    </lineage>
</organism>
<dbReference type="RefSeq" id="WP_180549728.1">
    <property type="nucleotide sequence ID" value="NZ_JACCKX010000001.1"/>
</dbReference>
<evidence type="ECO:0000313" key="1">
    <source>
        <dbReference type="EMBL" id="NZA01231.1"/>
    </source>
</evidence>
<keyword evidence="2" id="KW-1185">Reference proteome</keyword>
<proteinExistence type="predicted"/>
<protein>
    <submittedName>
        <fullName evidence="1">Uncharacterized protein</fullName>
    </submittedName>
</protein>
<comment type="caution">
    <text evidence="1">The sequence shown here is derived from an EMBL/GenBank/DDBJ whole genome shotgun (WGS) entry which is preliminary data.</text>
</comment>
<reference evidence="1 2" key="1">
    <citation type="submission" date="2020-07" db="EMBL/GenBank/DDBJ databases">
        <authorList>
            <person name="Maaloum M."/>
        </authorList>
    </citation>
    <scope>NUCLEOTIDE SEQUENCE [LARGE SCALE GENOMIC DNA]</scope>
    <source>
        <strain evidence="1 2">GCS-AN-3</strain>
    </source>
</reference>
<evidence type="ECO:0000313" key="2">
    <source>
        <dbReference type="Proteomes" id="UP000589716"/>
    </source>
</evidence>
<dbReference type="Proteomes" id="UP000589716">
    <property type="component" value="Unassembled WGS sequence"/>
</dbReference>
<gene>
    <name evidence="1" type="ORF">H0I39_04630</name>
</gene>